<dbReference type="AlphaFoldDB" id="A0A0H5FSU4"/>
<protein>
    <recommendedName>
        <fullName evidence="2">F-box domain-containing protein</fullName>
    </recommendedName>
</protein>
<sequence length="356" mass="40003">MAVIQDLPPELLRRILELLVSDRRVLKDLYNATLVARAWRHPSQSLLLYHMHLQRLKLPLCTEALCSNSGCTLRLVDVNWHNAWVILRAPREHDVSVETLDLFATRRSDLDLSTLSLKLLASAFCAIRRQRSSLTAPHTLGLKSLRLGGDFEGHPIIPPDTKLELTQLTLDAHYLPSLAFLDSILPAAPFLTSLELWVGRNGELLPTEYTAPFQTISHQLRHLAISSGLRFRLPTTRASLDVTRFVASCTSLKSLAVRVCGTAYIRDVAAAASAHLCVLETQVTAGWDEGENQIAELISVLELPAMAKLKRWRMYKCDFNGVLLDQEARARWNAACRARGVEPRDHTLFFTDYPLE</sequence>
<dbReference type="EMBL" id="LN868506">
    <property type="protein sequence ID" value="CRX79026.1"/>
    <property type="molecule type" value="Genomic_DNA"/>
</dbReference>
<name>A0A0H5FSU4_9BASI</name>
<accession>A0A0H5FSU4</accession>
<evidence type="ECO:0000313" key="1">
    <source>
        <dbReference type="EMBL" id="CRX79026.1"/>
    </source>
</evidence>
<evidence type="ECO:0008006" key="2">
    <source>
        <dbReference type="Google" id="ProtNLM"/>
    </source>
</evidence>
<proteinExistence type="predicted"/>
<reference evidence="1" key="1">
    <citation type="submission" date="2015-06" db="EMBL/GenBank/DDBJ databases">
        <title>Genetic Architecture Underlying Mating-Type Determination in the Yeast Leucosporidium scottii and the Evolution of Mating Systems in Basidiomycetes.</title>
        <authorList>
            <person name="Maia T.M."/>
            <person name="Lopes S."/>
            <person name="Almeida J.M.G.C.F."/>
            <person name="Rosa L.H."/>
            <person name="Sampaio J.P."/>
            <person name="Goncalves P."/>
            <person name="Coelho M.A."/>
        </authorList>
    </citation>
    <scope>NUCLEOTIDE SEQUENCE</scope>
</reference>
<organism evidence="1">
    <name type="scientific">Leucosporidium scottii</name>
    <dbReference type="NCBI Taxonomy" id="5278"/>
    <lineage>
        <taxon>Eukaryota</taxon>
        <taxon>Fungi</taxon>
        <taxon>Dikarya</taxon>
        <taxon>Basidiomycota</taxon>
        <taxon>Pucciniomycotina</taxon>
        <taxon>Microbotryomycetes</taxon>
        <taxon>Leucosporidiales</taxon>
        <taxon>Leucosporidium</taxon>
    </lineage>
</organism>